<dbReference type="AlphaFoldDB" id="A0A3B0N4N8"/>
<feature type="region of interest" description="Disordered" evidence="1">
    <location>
        <begin position="155"/>
        <end position="249"/>
    </location>
</feature>
<reference evidence="3" key="1">
    <citation type="submission" date="2018-07" db="EMBL/GenBank/DDBJ databases">
        <authorList>
            <person name="Quirk P.G."/>
            <person name="Krulwich T.A."/>
        </authorList>
    </citation>
    <scope>NUCLEOTIDE SEQUENCE</scope>
    <source>
        <strain evidence="3">Anand</strain>
    </source>
</reference>
<protein>
    <recommendedName>
        <fullName evidence="5">Secreted protein</fullName>
    </recommendedName>
</protein>
<accession>A0A3B0N4N8</accession>
<evidence type="ECO:0000313" key="3">
    <source>
        <dbReference type="EMBL" id="SVP89057.1"/>
    </source>
</evidence>
<dbReference type="PROSITE" id="PS51257">
    <property type="entry name" value="PROKAR_LIPOPROTEIN"/>
    <property type="match status" value="1"/>
</dbReference>
<feature type="signal peptide" evidence="2">
    <location>
        <begin position="1"/>
        <end position="19"/>
    </location>
</feature>
<proteinExistence type="predicted"/>
<dbReference type="EMBL" id="UIVT01000001">
    <property type="protein sequence ID" value="SVP89057.1"/>
    <property type="molecule type" value="Genomic_DNA"/>
</dbReference>
<keyword evidence="2" id="KW-0732">Signal</keyword>
<organism evidence="3">
    <name type="scientific">Theileria annulata</name>
    <dbReference type="NCBI Taxonomy" id="5874"/>
    <lineage>
        <taxon>Eukaryota</taxon>
        <taxon>Sar</taxon>
        <taxon>Alveolata</taxon>
        <taxon>Apicomplexa</taxon>
        <taxon>Aconoidasida</taxon>
        <taxon>Piroplasmida</taxon>
        <taxon>Theileriidae</taxon>
        <taxon>Theileria</taxon>
    </lineage>
</organism>
<evidence type="ECO:0000256" key="1">
    <source>
        <dbReference type="SAM" id="MobiDB-lite"/>
    </source>
</evidence>
<gene>
    <name evidence="3" type="ORF">TAT_000091000</name>
    <name evidence="4" type="ORF">TAV_000090400</name>
</gene>
<sequence length="264" mass="30345">MMLASKVLYLTFLLFNVLGGCTPFDDYQTQTAAILELLGKKEANRSLIKVVSDCLGKTFNINGKSQDFLRCVNDSLHTDELTNSDDIRFILGNYVVRSSILLYKCYAKKSDIIYCLKVFGDCLPLLMRNLFGFSDYTRRCRRLVHMPHYDKDDGYLQDEDDDYDKEYDPYDDYDDYEDFDDEDLGDYDYDADEEDDGAFSDFPSEKTQHEDDSNTTVQSDITHHSVTHGDTAENIFSQDSLDKDGDTSDSVLVLDTDSEIFHDE</sequence>
<feature type="compositionally biased region" description="Acidic residues" evidence="1">
    <location>
        <begin position="155"/>
        <end position="198"/>
    </location>
</feature>
<feature type="compositionally biased region" description="Basic and acidic residues" evidence="1">
    <location>
        <begin position="203"/>
        <end position="212"/>
    </location>
</feature>
<evidence type="ECO:0008006" key="5">
    <source>
        <dbReference type="Google" id="ProtNLM"/>
    </source>
</evidence>
<dbReference type="VEuPathDB" id="PiroplasmaDB:TA06380"/>
<feature type="chain" id="PRO_5036076073" description="Secreted protein" evidence="2">
    <location>
        <begin position="20"/>
        <end position="264"/>
    </location>
</feature>
<dbReference type="EMBL" id="UIVS01000001">
    <property type="protein sequence ID" value="SVP90199.1"/>
    <property type="molecule type" value="Genomic_DNA"/>
</dbReference>
<evidence type="ECO:0000256" key="2">
    <source>
        <dbReference type="SAM" id="SignalP"/>
    </source>
</evidence>
<evidence type="ECO:0000313" key="4">
    <source>
        <dbReference type="EMBL" id="SVP90199.1"/>
    </source>
</evidence>
<name>A0A3B0N4N8_THEAN</name>